<dbReference type="NCBIfam" id="TIGR00026">
    <property type="entry name" value="hi_GC_TIGR00026"/>
    <property type="match status" value="1"/>
</dbReference>
<evidence type="ECO:0000313" key="4">
    <source>
        <dbReference type="EMBL" id="GAA0476054.1"/>
    </source>
</evidence>
<dbReference type="Proteomes" id="UP001499895">
    <property type="component" value="Unassembled WGS sequence"/>
</dbReference>
<protein>
    <submittedName>
        <fullName evidence="4">Uncharacterized protein</fullName>
    </submittedName>
</protein>
<feature type="compositionally biased region" description="Polar residues" evidence="3">
    <location>
        <begin position="16"/>
        <end position="31"/>
    </location>
</feature>
<dbReference type="Pfam" id="PF04075">
    <property type="entry name" value="F420H2_quin_red"/>
    <property type="match status" value="1"/>
</dbReference>
<evidence type="ECO:0000256" key="3">
    <source>
        <dbReference type="SAM" id="MobiDB-lite"/>
    </source>
</evidence>
<comment type="similarity">
    <text evidence="1">Belongs to the F420H(2)-dependent quinone reductase family.</text>
</comment>
<dbReference type="PANTHER" id="PTHR39428:SF1">
    <property type="entry name" value="F420H(2)-DEPENDENT QUINONE REDUCTASE RV1261C"/>
    <property type="match status" value="1"/>
</dbReference>
<comment type="caution">
    <text evidence="4">The sequence shown here is derived from an EMBL/GenBank/DDBJ whole genome shotgun (WGS) entry which is preliminary data.</text>
</comment>
<sequence length="185" mass="19792">MAFMTHTTAAAGTARPGTSRSDTSRPNNSNPFNVRVIEEFRANAGVVGGQFAGTRLLLLTTRGARTGLLRTTPLVHLPHGGRPVVFASNGGAPTAPGWFHNLLADPEATVEVGRERYPVRALLLEPAEHDAVWARQIAVDPAFAEFRERALRAGRAIPLVALERVAQTSRTPARQTAETSGTPGR</sequence>
<evidence type="ECO:0000313" key="5">
    <source>
        <dbReference type="Proteomes" id="UP001499895"/>
    </source>
</evidence>
<proteinExistence type="inferred from homology"/>
<comment type="catalytic activity">
    <reaction evidence="2">
        <text>oxidized coenzyme F420-(gamma-L-Glu)(n) + a quinol + H(+) = reduced coenzyme F420-(gamma-L-Glu)(n) + a quinone</text>
        <dbReference type="Rhea" id="RHEA:39663"/>
        <dbReference type="Rhea" id="RHEA-COMP:12939"/>
        <dbReference type="Rhea" id="RHEA-COMP:14378"/>
        <dbReference type="ChEBI" id="CHEBI:15378"/>
        <dbReference type="ChEBI" id="CHEBI:24646"/>
        <dbReference type="ChEBI" id="CHEBI:132124"/>
        <dbReference type="ChEBI" id="CHEBI:133980"/>
        <dbReference type="ChEBI" id="CHEBI:139511"/>
    </reaction>
</comment>
<accession>A0ABP3KBY7</accession>
<dbReference type="SUPFAM" id="SSF50475">
    <property type="entry name" value="FMN-binding split barrel"/>
    <property type="match status" value="1"/>
</dbReference>
<reference evidence="5" key="1">
    <citation type="journal article" date="2019" name="Int. J. Syst. Evol. Microbiol.">
        <title>The Global Catalogue of Microorganisms (GCM) 10K type strain sequencing project: providing services to taxonomists for standard genome sequencing and annotation.</title>
        <authorList>
            <consortium name="The Broad Institute Genomics Platform"/>
            <consortium name="The Broad Institute Genome Sequencing Center for Infectious Disease"/>
            <person name="Wu L."/>
            <person name="Ma J."/>
        </authorList>
    </citation>
    <scope>NUCLEOTIDE SEQUENCE [LARGE SCALE GENOMIC DNA]</scope>
    <source>
        <strain evidence="5">JCM 10649</strain>
    </source>
</reference>
<evidence type="ECO:0000256" key="2">
    <source>
        <dbReference type="ARBA" id="ARBA00049106"/>
    </source>
</evidence>
<organism evidence="4 5">
    <name type="scientific">Streptomyces stramineus</name>
    <dbReference type="NCBI Taxonomy" id="173861"/>
    <lineage>
        <taxon>Bacteria</taxon>
        <taxon>Bacillati</taxon>
        <taxon>Actinomycetota</taxon>
        <taxon>Actinomycetes</taxon>
        <taxon>Kitasatosporales</taxon>
        <taxon>Streptomycetaceae</taxon>
        <taxon>Streptomyces</taxon>
    </lineage>
</organism>
<feature type="region of interest" description="Disordered" evidence="3">
    <location>
        <begin position="1"/>
        <end position="31"/>
    </location>
</feature>
<dbReference type="EMBL" id="BAAAHB010000051">
    <property type="protein sequence ID" value="GAA0476054.1"/>
    <property type="molecule type" value="Genomic_DNA"/>
</dbReference>
<dbReference type="Gene3D" id="2.30.110.10">
    <property type="entry name" value="Electron Transport, Fmn-binding Protein, Chain A"/>
    <property type="match status" value="1"/>
</dbReference>
<dbReference type="PANTHER" id="PTHR39428">
    <property type="entry name" value="F420H(2)-DEPENDENT QUINONE REDUCTASE RV1261C"/>
    <property type="match status" value="1"/>
</dbReference>
<dbReference type="InterPro" id="IPR012349">
    <property type="entry name" value="Split_barrel_FMN-bd"/>
</dbReference>
<dbReference type="InterPro" id="IPR004378">
    <property type="entry name" value="F420H2_quin_Rdtase"/>
</dbReference>
<gene>
    <name evidence="4" type="ORF">GCM10009544_42630</name>
</gene>
<keyword evidence="5" id="KW-1185">Reference proteome</keyword>
<feature type="compositionally biased region" description="Low complexity" evidence="3">
    <location>
        <begin position="1"/>
        <end position="14"/>
    </location>
</feature>
<name>A0ABP3KBY7_9ACTN</name>
<evidence type="ECO:0000256" key="1">
    <source>
        <dbReference type="ARBA" id="ARBA00008710"/>
    </source>
</evidence>